<dbReference type="Proteomes" id="UP000007266">
    <property type="component" value="Linkage group 7"/>
</dbReference>
<reference evidence="1 2" key="2">
    <citation type="journal article" date="2010" name="Nucleic Acids Res.">
        <title>BeetleBase in 2010: revisions to provide comprehensive genomic information for Tribolium castaneum.</title>
        <authorList>
            <person name="Kim H.S."/>
            <person name="Murphy T."/>
            <person name="Xia J."/>
            <person name="Caragea D."/>
            <person name="Park Y."/>
            <person name="Beeman R.W."/>
            <person name="Lorenzen M.D."/>
            <person name="Butcher S."/>
            <person name="Manak J.R."/>
            <person name="Brown S.J."/>
        </authorList>
    </citation>
    <scope>GENOME REANNOTATION</scope>
    <source>
        <strain evidence="1 2">Georgia GA2</strain>
    </source>
</reference>
<evidence type="ECO:0000313" key="1">
    <source>
        <dbReference type="EMBL" id="EFA05998.1"/>
    </source>
</evidence>
<dbReference type="InParanoid" id="D6WR78"/>
<protein>
    <submittedName>
        <fullName evidence="1">Uncharacterized protein</fullName>
    </submittedName>
</protein>
<gene>
    <name evidence="1" type="primary">GLEAN_08824</name>
    <name evidence="1" type="ORF">TcasGA2_TC008824</name>
</gene>
<dbReference type="AlphaFoldDB" id="D6WR78"/>
<evidence type="ECO:0000313" key="2">
    <source>
        <dbReference type="Proteomes" id="UP000007266"/>
    </source>
</evidence>
<reference evidence="1 2" key="1">
    <citation type="journal article" date="2008" name="Nature">
        <title>The genome of the model beetle and pest Tribolium castaneum.</title>
        <authorList>
            <consortium name="Tribolium Genome Sequencing Consortium"/>
            <person name="Richards S."/>
            <person name="Gibbs R.A."/>
            <person name="Weinstock G.M."/>
            <person name="Brown S.J."/>
            <person name="Denell R."/>
            <person name="Beeman R.W."/>
            <person name="Gibbs R."/>
            <person name="Beeman R.W."/>
            <person name="Brown S.J."/>
            <person name="Bucher G."/>
            <person name="Friedrich M."/>
            <person name="Grimmelikhuijzen C.J."/>
            <person name="Klingler M."/>
            <person name="Lorenzen M."/>
            <person name="Richards S."/>
            <person name="Roth S."/>
            <person name="Schroder R."/>
            <person name="Tautz D."/>
            <person name="Zdobnov E.M."/>
            <person name="Muzny D."/>
            <person name="Gibbs R.A."/>
            <person name="Weinstock G.M."/>
            <person name="Attaway T."/>
            <person name="Bell S."/>
            <person name="Buhay C.J."/>
            <person name="Chandrabose M.N."/>
            <person name="Chavez D."/>
            <person name="Clerk-Blankenburg K.P."/>
            <person name="Cree A."/>
            <person name="Dao M."/>
            <person name="Davis C."/>
            <person name="Chacko J."/>
            <person name="Dinh H."/>
            <person name="Dugan-Rocha S."/>
            <person name="Fowler G."/>
            <person name="Garner T.T."/>
            <person name="Garnes J."/>
            <person name="Gnirke A."/>
            <person name="Hawes A."/>
            <person name="Hernandez J."/>
            <person name="Hines S."/>
            <person name="Holder M."/>
            <person name="Hume J."/>
            <person name="Jhangiani S.N."/>
            <person name="Joshi V."/>
            <person name="Khan Z.M."/>
            <person name="Jackson L."/>
            <person name="Kovar C."/>
            <person name="Kowis A."/>
            <person name="Lee S."/>
            <person name="Lewis L.R."/>
            <person name="Margolis J."/>
            <person name="Morgan M."/>
            <person name="Nazareth L.V."/>
            <person name="Nguyen N."/>
            <person name="Okwuonu G."/>
            <person name="Parker D."/>
            <person name="Richards S."/>
            <person name="Ruiz S.J."/>
            <person name="Santibanez J."/>
            <person name="Savard J."/>
            <person name="Scherer S.E."/>
            <person name="Schneider B."/>
            <person name="Sodergren E."/>
            <person name="Tautz D."/>
            <person name="Vattahil S."/>
            <person name="Villasana D."/>
            <person name="White C.S."/>
            <person name="Wright R."/>
            <person name="Park Y."/>
            <person name="Beeman R.W."/>
            <person name="Lord J."/>
            <person name="Oppert B."/>
            <person name="Lorenzen M."/>
            <person name="Brown S."/>
            <person name="Wang L."/>
            <person name="Savard J."/>
            <person name="Tautz D."/>
            <person name="Richards S."/>
            <person name="Weinstock G."/>
            <person name="Gibbs R.A."/>
            <person name="Liu Y."/>
            <person name="Worley K."/>
            <person name="Weinstock G."/>
            <person name="Elsik C.G."/>
            <person name="Reese J.T."/>
            <person name="Elhaik E."/>
            <person name="Landan G."/>
            <person name="Graur D."/>
            <person name="Arensburger P."/>
            <person name="Atkinson P."/>
            <person name="Beeman R.W."/>
            <person name="Beidler J."/>
            <person name="Brown S.J."/>
            <person name="Demuth J.P."/>
            <person name="Drury D.W."/>
            <person name="Du Y.Z."/>
            <person name="Fujiwara H."/>
            <person name="Lorenzen M."/>
            <person name="Maselli V."/>
            <person name="Osanai M."/>
            <person name="Park Y."/>
            <person name="Robertson H.M."/>
            <person name="Tu Z."/>
            <person name="Wang J.J."/>
            <person name="Wang S."/>
            <person name="Richards S."/>
            <person name="Song H."/>
            <person name="Zhang L."/>
            <person name="Sodergren E."/>
            <person name="Werner D."/>
            <person name="Stanke M."/>
            <person name="Morgenstern B."/>
            <person name="Solovyev V."/>
            <person name="Kosarev P."/>
            <person name="Brown G."/>
            <person name="Chen H.C."/>
            <person name="Ermolaeva O."/>
            <person name="Hlavina W."/>
            <person name="Kapustin Y."/>
            <person name="Kiryutin B."/>
            <person name="Kitts P."/>
            <person name="Maglott D."/>
            <person name="Pruitt K."/>
            <person name="Sapojnikov V."/>
            <person name="Souvorov A."/>
            <person name="Mackey A.J."/>
            <person name="Waterhouse R.M."/>
            <person name="Wyder S."/>
            <person name="Zdobnov E.M."/>
            <person name="Zdobnov E.M."/>
            <person name="Wyder S."/>
            <person name="Kriventseva E.V."/>
            <person name="Kadowaki T."/>
            <person name="Bork P."/>
            <person name="Aranda M."/>
            <person name="Bao R."/>
            <person name="Beermann A."/>
            <person name="Berns N."/>
            <person name="Bolognesi R."/>
            <person name="Bonneton F."/>
            <person name="Bopp D."/>
            <person name="Brown S.J."/>
            <person name="Bucher G."/>
            <person name="Butts T."/>
            <person name="Chaumot A."/>
            <person name="Denell R.E."/>
            <person name="Ferrier D.E."/>
            <person name="Friedrich M."/>
            <person name="Gordon C.M."/>
            <person name="Jindra M."/>
            <person name="Klingler M."/>
            <person name="Lan Q."/>
            <person name="Lattorff H.M."/>
            <person name="Laudet V."/>
            <person name="von Levetsow C."/>
            <person name="Liu Z."/>
            <person name="Lutz R."/>
            <person name="Lynch J.A."/>
            <person name="da Fonseca R.N."/>
            <person name="Posnien N."/>
            <person name="Reuter R."/>
            <person name="Roth S."/>
            <person name="Savard J."/>
            <person name="Schinko J.B."/>
            <person name="Schmitt C."/>
            <person name="Schoppmeier M."/>
            <person name="Schroder R."/>
            <person name="Shippy T.D."/>
            <person name="Simonnet F."/>
            <person name="Marques-Souza H."/>
            <person name="Tautz D."/>
            <person name="Tomoyasu Y."/>
            <person name="Trauner J."/>
            <person name="Van der Zee M."/>
            <person name="Vervoort M."/>
            <person name="Wittkopp N."/>
            <person name="Wimmer E.A."/>
            <person name="Yang X."/>
            <person name="Jones A.K."/>
            <person name="Sattelle D.B."/>
            <person name="Ebert P.R."/>
            <person name="Nelson D."/>
            <person name="Scott J.G."/>
            <person name="Beeman R.W."/>
            <person name="Muthukrishnan S."/>
            <person name="Kramer K.J."/>
            <person name="Arakane Y."/>
            <person name="Beeman R.W."/>
            <person name="Zhu Q."/>
            <person name="Hogenkamp D."/>
            <person name="Dixit R."/>
            <person name="Oppert B."/>
            <person name="Jiang H."/>
            <person name="Zou Z."/>
            <person name="Marshall J."/>
            <person name="Elpidina E."/>
            <person name="Vinokurov K."/>
            <person name="Oppert C."/>
            <person name="Zou Z."/>
            <person name="Evans J."/>
            <person name="Lu Z."/>
            <person name="Zhao P."/>
            <person name="Sumathipala N."/>
            <person name="Altincicek B."/>
            <person name="Vilcinskas A."/>
            <person name="Williams M."/>
            <person name="Hultmark D."/>
            <person name="Hetru C."/>
            <person name="Jiang H."/>
            <person name="Grimmelikhuijzen C.J."/>
            <person name="Hauser F."/>
            <person name="Cazzamali G."/>
            <person name="Williamson M."/>
            <person name="Park Y."/>
            <person name="Li B."/>
            <person name="Tanaka Y."/>
            <person name="Predel R."/>
            <person name="Neupert S."/>
            <person name="Schachtner J."/>
            <person name="Verleyen P."/>
            <person name="Raible F."/>
            <person name="Bork P."/>
            <person name="Friedrich M."/>
            <person name="Walden K.K."/>
            <person name="Robertson H.M."/>
            <person name="Angeli S."/>
            <person name="Foret S."/>
            <person name="Bucher G."/>
            <person name="Schuetz S."/>
            <person name="Maleszka R."/>
            <person name="Wimmer E.A."/>
            <person name="Beeman R.W."/>
            <person name="Lorenzen M."/>
            <person name="Tomoyasu Y."/>
            <person name="Miller S.C."/>
            <person name="Grossmann D."/>
            <person name="Bucher G."/>
        </authorList>
    </citation>
    <scope>NUCLEOTIDE SEQUENCE [LARGE SCALE GENOMIC DNA]</scope>
    <source>
        <strain evidence="1 2">Georgia GA2</strain>
    </source>
</reference>
<name>D6WR78_TRICA</name>
<dbReference type="HOGENOM" id="CLU_2375528_0_0_1"/>
<sequence length="95" mass="11134">MCHQVSKIEHDHCINRVKVMFRRGNQLLKLRHEQLTYLESSLGHILEYFPSSSSLQENDTKITANSRIHKEMEYFQGSEMRAKALEGPRVQFGNE</sequence>
<accession>D6WR78</accession>
<keyword evidence="2" id="KW-1185">Reference proteome</keyword>
<dbReference type="EMBL" id="KQ971354">
    <property type="protein sequence ID" value="EFA05998.1"/>
    <property type="molecule type" value="Genomic_DNA"/>
</dbReference>
<organism evidence="1 2">
    <name type="scientific">Tribolium castaneum</name>
    <name type="common">Red flour beetle</name>
    <dbReference type="NCBI Taxonomy" id="7070"/>
    <lineage>
        <taxon>Eukaryota</taxon>
        <taxon>Metazoa</taxon>
        <taxon>Ecdysozoa</taxon>
        <taxon>Arthropoda</taxon>
        <taxon>Hexapoda</taxon>
        <taxon>Insecta</taxon>
        <taxon>Pterygota</taxon>
        <taxon>Neoptera</taxon>
        <taxon>Endopterygota</taxon>
        <taxon>Coleoptera</taxon>
        <taxon>Polyphaga</taxon>
        <taxon>Cucujiformia</taxon>
        <taxon>Tenebrionidae</taxon>
        <taxon>Tenebrionidae incertae sedis</taxon>
        <taxon>Tribolium</taxon>
    </lineage>
</organism>
<proteinExistence type="predicted"/>